<sequence length="225" mass="23656">MNSPDQAERRRRVPAMAPEDRRAALIAATVPLLHEHGLEVSTRQIAQAAGVAEGTIFGVFSDKNSLILAALGQALDPQPTLDAMAAIDAGAGLRDRLTAAADLINERFTGSAKLMSAARVLMLSSELHPEAVERMTRSRQSLLAALTAVIEPDAGQLRRSPGAVARLLLLFCGANTFGPFGDPRRFDGGEIVSLLLDGLLVIPAGHSPAVIPLIAARQDHTHGGA</sequence>
<feature type="DNA-binding region" description="H-T-H motif" evidence="4">
    <location>
        <begin position="41"/>
        <end position="60"/>
    </location>
</feature>
<dbReference type="Pfam" id="PF00440">
    <property type="entry name" value="TetR_N"/>
    <property type="match status" value="1"/>
</dbReference>
<dbReference type="InterPro" id="IPR050109">
    <property type="entry name" value="HTH-type_TetR-like_transc_reg"/>
</dbReference>
<dbReference type="EMBL" id="JACHNH010000001">
    <property type="protein sequence ID" value="MBB4760831.1"/>
    <property type="molecule type" value="Genomic_DNA"/>
</dbReference>
<organism evidence="6 7">
    <name type="scientific">Actinoplanes digitatis</name>
    <dbReference type="NCBI Taxonomy" id="1868"/>
    <lineage>
        <taxon>Bacteria</taxon>
        <taxon>Bacillati</taxon>
        <taxon>Actinomycetota</taxon>
        <taxon>Actinomycetes</taxon>
        <taxon>Micromonosporales</taxon>
        <taxon>Micromonosporaceae</taxon>
        <taxon>Actinoplanes</taxon>
    </lineage>
</organism>
<keyword evidence="3" id="KW-0804">Transcription</keyword>
<dbReference type="GO" id="GO:0003700">
    <property type="term" value="F:DNA-binding transcription factor activity"/>
    <property type="evidence" value="ECO:0007669"/>
    <property type="project" value="TreeGrafter"/>
</dbReference>
<evidence type="ECO:0000256" key="3">
    <source>
        <dbReference type="ARBA" id="ARBA00023163"/>
    </source>
</evidence>
<dbReference type="Proteomes" id="UP000578112">
    <property type="component" value="Unassembled WGS sequence"/>
</dbReference>
<dbReference type="RefSeq" id="WP_239087837.1">
    <property type="nucleotide sequence ID" value="NZ_BOMK01000078.1"/>
</dbReference>
<dbReference type="SUPFAM" id="SSF46689">
    <property type="entry name" value="Homeodomain-like"/>
    <property type="match status" value="1"/>
</dbReference>
<reference evidence="6 7" key="1">
    <citation type="submission" date="2020-08" db="EMBL/GenBank/DDBJ databases">
        <title>Sequencing the genomes of 1000 actinobacteria strains.</title>
        <authorList>
            <person name="Klenk H.-P."/>
        </authorList>
    </citation>
    <scope>NUCLEOTIDE SEQUENCE [LARGE SCALE GENOMIC DNA]</scope>
    <source>
        <strain evidence="6 7">DSM 43149</strain>
    </source>
</reference>
<gene>
    <name evidence="6" type="ORF">BJ971_001387</name>
</gene>
<dbReference type="InterPro" id="IPR001647">
    <property type="entry name" value="HTH_TetR"/>
</dbReference>
<name>A0A7W7HU53_9ACTN</name>
<comment type="caution">
    <text evidence="6">The sequence shown here is derived from an EMBL/GenBank/DDBJ whole genome shotgun (WGS) entry which is preliminary data.</text>
</comment>
<keyword evidence="7" id="KW-1185">Reference proteome</keyword>
<dbReference type="PANTHER" id="PTHR30055:SF234">
    <property type="entry name" value="HTH-TYPE TRANSCRIPTIONAL REGULATOR BETI"/>
    <property type="match status" value="1"/>
</dbReference>
<dbReference type="AlphaFoldDB" id="A0A7W7HU53"/>
<feature type="domain" description="HTH tetR-type" evidence="5">
    <location>
        <begin position="19"/>
        <end position="78"/>
    </location>
</feature>
<keyword evidence="2 4" id="KW-0238">DNA-binding</keyword>
<dbReference type="PROSITE" id="PS50977">
    <property type="entry name" value="HTH_TETR_2"/>
    <property type="match status" value="1"/>
</dbReference>
<dbReference type="GO" id="GO:0000976">
    <property type="term" value="F:transcription cis-regulatory region binding"/>
    <property type="evidence" value="ECO:0007669"/>
    <property type="project" value="TreeGrafter"/>
</dbReference>
<keyword evidence="1" id="KW-0805">Transcription regulation</keyword>
<accession>A0A7W7HU53</accession>
<evidence type="ECO:0000256" key="4">
    <source>
        <dbReference type="PROSITE-ProRule" id="PRU00335"/>
    </source>
</evidence>
<evidence type="ECO:0000313" key="6">
    <source>
        <dbReference type="EMBL" id="MBB4760831.1"/>
    </source>
</evidence>
<evidence type="ECO:0000313" key="7">
    <source>
        <dbReference type="Proteomes" id="UP000578112"/>
    </source>
</evidence>
<dbReference type="PRINTS" id="PR00455">
    <property type="entry name" value="HTHTETR"/>
</dbReference>
<dbReference type="InterPro" id="IPR009057">
    <property type="entry name" value="Homeodomain-like_sf"/>
</dbReference>
<evidence type="ECO:0000256" key="2">
    <source>
        <dbReference type="ARBA" id="ARBA00023125"/>
    </source>
</evidence>
<protein>
    <submittedName>
        <fullName evidence="6">AcrR family transcriptional regulator</fullName>
    </submittedName>
</protein>
<dbReference type="PANTHER" id="PTHR30055">
    <property type="entry name" value="HTH-TYPE TRANSCRIPTIONAL REGULATOR RUTR"/>
    <property type="match status" value="1"/>
</dbReference>
<proteinExistence type="predicted"/>
<evidence type="ECO:0000259" key="5">
    <source>
        <dbReference type="PROSITE" id="PS50977"/>
    </source>
</evidence>
<evidence type="ECO:0000256" key="1">
    <source>
        <dbReference type="ARBA" id="ARBA00023015"/>
    </source>
</evidence>
<dbReference type="Gene3D" id="1.10.357.10">
    <property type="entry name" value="Tetracycline Repressor, domain 2"/>
    <property type="match status" value="1"/>
</dbReference>